<evidence type="ECO:0000259" key="1">
    <source>
        <dbReference type="Pfam" id="PF01593"/>
    </source>
</evidence>
<protein>
    <recommendedName>
        <fullName evidence="1">Amine oxidase domain-containing protein</fullName>
    </recommendedName>
</protein>
<dbReference type="SUPFAM" id="SSF51905">
    <property type="entry name" value="FAD/NAD(P)-binding domain"/>
    <property type="match status" value="1"/>
</dbReference>
<dbReference type="InterPro" id="IPR050464">
    <property type="entry name" value="Zeta_carotene_desat/Oxidored"/>
</dbReference>
<dbReference type="PANTHER" id="PTHR42923">
    <property type="entry name" value="PROTOPORPHYRINOGEN OXIDASE"/>
    <property type="match status" value="1"/>
</dbReference>
<dbReference type="Pfam" id="PF01593">
    <property type="entry name" value="Amino_oxidase"/>
    <property type="match status" value="1"/>
</dbReference>
<dbReference type="Gene3D" id="3.90.660.50">
    <property type="match status" value="1"/>
</dbReference>
<gene>
    <name evidence="2" type="ORF">METZ01_LOCUS8390</name>
</gene>
<evidence type="ECO:0000313" key="2">
    <source>
        <dbReference type="EMBL" id="SUZ55536.1"/>
    </source>
</evidence>
<dbReference type="Gene3D" id="3.50.50.60">
    <property type="entry name" value="FAD/NAD(P)-binding domain"/>
    <property type="match status" value="1"/>
</dbReference>
<name>A0A381NLQ1_9ZZZZ</name>
<dbReference type="InterPro" id="IPR036188">
    <property type="entry name" value="FAD/NAD-bd_sf"/>
</dbReference>
<proteinExistence type="predicted"/>
<feature type="domain" description="Amine oxidase" evidence="1">
    <location>
        <begin position="14"/>
        <end position="417"/>
    </location>
</feature>
<sequence>MDTHVDVLVIGAGLAGLVVANRLADRGRSVAVVEKRSEPGGQARTTELGDHLVNQGPHALFLEGEAIDGLRTLGIEPTGTPPPTRGSMALHGGRLHLLPSGPTSLLRTGLLSLRAKVEAGRLLAGLPRTDPGPLDGVRVGDWLDGTTSDPVARHLVEGVVRLSTYADPVSHRGLSAGAAVRQVVRGIGAGVLYLNGGWQQMVDALVDRAVRRGVRFGYGDPVTTVDVDDTGLVVRTASTDVTARAVVVSAGGPSTAEHLTGATGLSGAVGPPARVSVLDLSLDRPPGHRFLLGLDEPVYGSVHGPPARLGPDGTAVLSLARYLGTDEQPDPDESRAALEAVATAMGVDPSMRLGERYLHAMTVTHGLPLADRGGSAGRPAVDATGLEGVFLAGDWVGPTGLLADAAVASAEEAADAALAATR</sequence>
<dbReference type="AlphaFoldDB" id="A0A381NLQ1"/>
<dbReference type="InterPro" id="IPR002937">
    <property type="entry name" value="Amino_oxidase"/>
</dbReference>
<dbReference type="PANTHER" id="PTHR42923:SF46">
    <property type="entry name" value="AMINE OXIDASE"/>
    <property type="match status" value="1"/>
</dbReference>
<reference evidence="2" key="1">
    <citation type="submission" date="2018-05" db="EMBL/GenBank/DDBJ databases">
        <authorList>
            <person name="Lanie J.A."/>
            <person name="Ng W.-L."/>
            <person name="Kazmierczak K.M."/>
            <person name="Andrzejewski T.M."/>
            <person name="Davidsen T.M."/>
            <person name="Wayne K.J."/>
            <person name="Tettelin H."/>
            <person name="Glass J.I."/>
            <person name="Rusch D."/>
            <person name="Podicherti R."/>
            <person name="Tsui H.-C.T."/>
            <person name="Winkler M.E."/>
        </authorList>
    </citation>
    <scope>NUCLEOTIDE SEQUENCE</scope>
</reference>
<accession>A0A381NLQ1</accession>
<dbReference type="GO" id="GO:0016491">
    <property type="term" value="F:oxidoreductase activity"/>
    <property type="evidence" value="ECO:0007669"/>
    <property type="project" value="InterPro"/>
</dbReference>
<dbReference type="EMBL" id="UINC01000446">
    <property type="protein sequence ID" value="SUZ55536.1"/>
    <property type="molecule type" value="Genomic_DNA"/>
</dbReference>
<organism evidence="2">
    <name type="scientific">marine metagenome</name>
    <dbReference type="NCBI Taxonomy" id="408172"/>
    <lineage>
        <taxon>unclassified sequences</taxon>
        <taxon>metagenomes</taxon>
        <taxon>ecological metagenomes</taxon>
    </lineage>
</organism>